<comment type="caution">
    <text evidence="1">The sequence shown here is derived from an EMBL/GenBank/DDBJ whole genome shotgun (WGS) entry which is preliminary data.</text>
</comment>
<dbReference type="Proteomes" id="UP001176961">
    <property type="component" value="Unassembled WGS sequence"/>
</dbReference>
<reference evidence="1" key="1">
    <citation type="submission" date="2023-07" db="EMBL/GenBank/DDBJ databases">
        <authorList>
            <consortium name="CYATHOMIX"/>
        </authorList>
    </citation>
    <scope>NUCLEOTIDE SEQUENCE</scope>
    <source>
        <strain evidence="1">N/A</strain>
    </source>
</reference>
<evidence type="ECO:0000313" key="2">
    <source>
        <dbReference type="Proteomes" id="UP001176961"/>
    </source>
</evidence>
<organism evidence="1 2">
    <name type="scientific">Cylicocyclus nassatus</name>
    <name type="common">Nematode worm</name>
    <dbReference type="NCBI Taxonomy" id="53992"/>
    <lineage>
        <taxon>Eukaryota</taxon>
        <taxon>Metazoa</taxon>
        <taxon>Ecdysozoa</taxon>
        <taxon>Nematoda</taxon>
        <taxon>Chromadorea</taxon>
        <taxon>Rhabditida</taxon>
        <taxon>Rhabditina</taxon>
        <taxon>Rhabditomorpha</taxon>
        <taxon>Strongyloidea</taxon>
        <taxon>Strongylidae</taxon>
        <taxon>Cylicocyclus</taxon>
    </lineage>
</organism>
<dbReference type="EMBL" id="CATQJL010000223">
    <property type="protein sequence ID" value="CAJ0597790.1"/>
    <property type="molecule type" value="Genomic_DNA"/>
</dbReference>
<accession>A0AA36GT04</accession>
<keyword evidence="2" id="KW-1185">Reference proteome</keyword>
<dbReference type="AlphaFoldDB" id="A0AA36GT04"/>
<gene>
    <name evidence="1" type="ORF">CYNAS_LOCUS9773</name>
</gene>
<sequence>MSIPEYSKMLTGDMVVLLKARLVPKLVGKICTSSYYGRLAARFLREELRKTGKFARFEWTRGGAMFSEYIEIPMTPQDAANYTMGGCGSFIYGSVSNS</sequence>
<evidence type="ECO:0000313" key="1">
    <source>
        <dbReference type="EMBL" id="CAJ0597790.1"/>
    </source>
</evidence>
<name>A0AA36GT04_CYLNA</name>
<protein>
    <submittedName>
        <fullName evidence="1">Uncharacterized protein</fullName>
    </submittedName>
</protein>
<proteinExistence type="predicted"/>